<dbReference type="InterPro" id="IPR023603">
    <property type="entry name" value="Low_specificity_L-TA-like"/>
</dbReference>
<reference evidence="5" key="1">
    <citation type="submission" date="2022-10" db="EMBL/GenBank/DDBJ databases">
        <title>Chitinophaga sp. nov., isolated from soil.</title>
        <authorList>
            <person name="Jeon C.O."/>
        </authorList>
    </citation>
    <scope>NUCLEOTIDE SEQUENCE</scope>
    <source>
        <strain evidence="5">R8</strain>
    </source>
</reference>
<feature type="domain" description="Aromatic amino acid beta-eliminating lyase/threonine aldolase" evidence="4">
    <location>
        <begin position="4"/>
        <end position="288"/>
    </location>
</feature>
<dbReference type="Gene3D" id="3.40.640.10">
    <property type="entry name" value="Type I PLP-dependent aspartate aminotransferase-like (Major domain)"/>
    <property type="match status" value="1"/>
</dbReference>
<comment type="cofactor">
    <cofactor evidence="1">
        <name>pyridoxal 5'-phosphate</name>
        <dbReference type="ChEBI" id="CHEBI:597326"/>
    </cofactor>
</comment>
<proteinExistence type="inferred from homology"/>
<dbReference type="InterPro" id="IPR001597">
    <property type="entry name" value="ArAA_b-elim_lyase/Thr_aldolase"/>
</dbReference>
<comment type="similarity">
    <text evidence="2">Belongs to the threonine aldolase family.</text>
</comment>
<dbReference type="EC" id="4.1.2.48" evidence="5"/>
<gene>
    <name evidence="5" type="primary">ltaE</name>
    <name evidence="5" type="ORF">MKQ68_03965</name>
</gene>
<dbReference type="InterPro" id="IPR015421">
    <property type="entry name" value="PyrdxlP-dep_Trfase_major"/>
</dbReference>
<dbReference type="RefSeq" id="WP_264282175.1">
    <property type="nucleotide sequence ID" value="NZ_CP107006.1"/>
</dbReference>
<keyword evidence="5" id="KW-0456">Lyase</keyword>
<dbReference type="GO" id="GO:0016829">
    <property type="term" value="F:lyase activity"/>
    <property type="evidence" value="ECO:0007669"/>
    <property type="project" value="UniProtKB-KW"/>
</dbReference>
<evidence type="ECO:0000256" key="1">
    <source>
        <dbReference type="ARBA" id="ARBA00001933"/>
    </source>
</evidence>
<dbReference type="InterPro" id="IPR015424">
    <property type="entry name" value="PyrdxlP-dep_Trfase"/>
</dbReference>
<organism evidence="5 6">
    <name type="scientific">Chitinophaga horti</name>
    <dbReference type="NCBI Taxonomy" id="2920382"/>
    <lineage>
        <taxon>Bacteria</taxon>
        <taxon>Pseudomonadati</taxon>
        <taxon>Bacteroidota</taxon>
        <taxon>Chitinophagia</taxon>
        <taxon>Chitinophagales</taxon>
        <taxon>Chitinophagaceae</taxon>
        <taxon>Chitinophaga</taxon>
    </lineage>
</organism>
<sequence>MITDLRSDTFTKPSPAMMEAMMHAATGDDVWGEDPSVNQLEAIMAAHFGMEAALYCPSGTMSNQIAIKVHTQPGDELICGEHAHVYIYEGGGIASNSGVQVKPIESDRGLLAAADIINAINPDDVHKARTSIVSLENTSNRGGGCCYEFEQLEQIREVCDRHDLALHLDGARLFNALVATGQQPKAYGRLFDSISVCLNKGMGCPMGSVLMGSANYIKQARRVRKRLGGGLRQAGYMAACGLYAMEHNISRLADDHTNAKRIARALLKRDFTGHMLPVDTNIIIFDVQGDWTPVTFTDHLRQHGVLAHVVSATQVRMVTHLDVTTEMTDRVCDIIAAMGL</sequence>
<evidence type="ECO:0000256" key="2">
    <source>
        <dbReference type="ARBA" id="ARBA00006966"/>
    </source>
</evidence>
<keyword evidence="3" id="KW-0663">Pyridoxal phosphate</keyword>
<dbReference type="NCBIfam" id="NF007825">
    <property type="entry name" value="PRK10534.1"/>
    <property type="match status" value="1"/>
</dbReference>
<evidence type="ECO:0000259" key="4">
    <source>
        <dbReference type="Pfam" id="PF01212"/>
    </source>
</evidence>
<dbReference type="Proteomes" id="UP001162741">
    <property type="component" value="Chromosome"/>
</dbReference>
<dbReference type="Pfam" id="PF01212">
    <property type="entry name" value="Beta_elim_lyase"/>
    <property type="match status" value="1"/>
</dbReference>
<evidence type="ECO:0000256" key="3">
    <source>
        <dbReference type="ARBA" id="ARBA00022898"/>
    </source>
</evidence>
<dbReference type="PANTHER" id="PTHR48097:SF9">
    <property type="entry name" value="L-THREONINE ALDOLASE"/>
    <property type="match status" value="1"/>
</dbReference>
<accession>A0ABY6J4E9</accession>
<dbReference type="InterPro" id="IPR015422">
    <property type="entry name" value="PyrdxlP-dep_Trfase_small"/>
</dbReference>
<name>A0ABY6J4E9_9BACT</name>
<dbReference type="Gene3D" id="3.90.1150.10">
    <property type="entry name" value="Aspartate Aminotransferase, domain 1"/>
    <property type="match status" value="1"/>
</dbReference>
<dbReference type="PIRSF" id="PIRSF017617">
    <property type="entry name" value="Thr_aldolase"/>
    <property type="match status" value="1"/>
</dbReference>
<dbReference type="CDD" id="cd06502">
    <property type="entry name" value="TA_like"/>
    <property type="match status" value="1"/>
</dbReference>
<evidence type="ECO:0000313" key="6">
    <source>
        <dbReference type="Proteomes" id="UP001162741"/>
    </source>
</evidence>
<dbReference type="SUPFAM" id="SSF53383">
    <property type="entry name" value="PLP-dependent transferases"/>
    <property type="match status" value="1"/>
</dbReference>
<dbReference type="NCBIfam" id="NF041359">
    <property type="entry name" value="GntG_guanitoxin"/>
    <property type="match status" value="1"/>
</dbReference>
<dbReference type="PANTHER" id="PTHR48097">
    <property type="entry name" value="L-THREONINE ALDOLASE-RELATED"/>
    <property type="match status" value="1"/>
</dbReference>
<keyword evidence="6" id="KW-1185">Reference proteome</keyword>
<dbReference type="EMBL" id="CP107006">
    <property type="protein sequence ID" value="UYQ94246.1"/>
    <property type="molecule type" value="Genomic_DNA"/>
</dbReference>
<evidence type="ECO:0000313" key="5">
    <source>
        <dbReference type="EMBL" id="UYQ94246.1"/>
    </source>
</evidence>
<protein>
    <submittedName>
        <fullName evidence="5">Low-specificity L-threonine aldolase</fullName>
        <ecNumber evidence="5">4.1.2.48</ecNumber>
    </submittedName>
</protein>